<name>A0A9P8VQG7_9HYPO</name>
<dbReference type="OrthoDB" id="2735536at2759"/>
<proteinExistence type="inferred from homology"/>
<dbReference type="EMBL" id="JAGPYM010000133">
    <property type="protein sequence ID" value="KAH6866194.1"/>
    <property type="molecule type" value="Genomic_DNA"/>
</dbReference>
<sequence>MTPFGTPAIPKGSTILVTGANGWVASNVADQFLAHGYRVRGTVRDGAKSAWLKEVFDEKYGKHLFELVVVPDMGADDAYNEAIKGVTAVVHVASVMPSEADPNIVVPQVISGALTALKAAHSEPSVKRFVYTSSSAAAVVSIRGLPKVVVTKDTYTEDLVKLAWSNPLDDPRQPYYVYVASKAQAEQAVWKYYKEHKTERPDLIVNTVLPNMVFGKTLHLQKQGYPSTSGMIARLYKGEVGWDHQNLDPQYFVDSSDVGRLHVAGAIHPGVSEERIFGVAGQFSWDSILAVFRKFEPEKTFPDDFNGGEDLNEFQSRDRAEQILRDLGQPGWTSLEAVVLRNIEGVRAA</sequence>
<dbReference type="InterPro" id="IPR036291">
    <property type="entry name" value="NAD(P)-bd_dom_sf"/>
</dbReference>
<evidence type="ECO:0000256" key="2">
    <source>
        <dbReference type="ARBA" id="ARBA00023445"/>
    </source>
</evidence>
<reference evidence="4 5" key="1">
    <citation type="journal article" date="2021" name="Nat. Commun.">
        <title>Genetic determinants of endophytism in the Arabidopsis root mycobiome.</title>
        <authorList>
            <person name="Mesny F."/>
            <person name="Miyauchi S."/>
            <person name="Thiergart T."/>
            <person name="Pickel B."/>
            <person name="Atanasova L."/>
            <person name="Karlsson M."/>
            <person name="Huettel B."/>
            <person name="Barry K.W."/>
            <person name="Haridas S."/>
            <person name="Chen C."/>
            <person name="Bauer D."/>
            <person name="Andreopoulos W."/>
            <person name="Pangilinan J."/>
            <person name="LaButti K."/>
            <person name="Riley R."/>
            <person name="Lipzen A."/>
            <person name="Clum A."/>
            <person name="Drula E."/>
            <person name="Henrissat B."/>
            <person name="Kohler A."/>
            <person name="Grigoriev I.V."/>
            <person name="Martin F.M."/>
            <person name="Hacquard S."/>
        </authorList>
    </citation>
    <scope>NUCLEOTIDE SEQUENCE [LARGE SCALE GENOMIC DNA]</scope>
    <source>
        <strain evidence="4 5">MPI-CAGE-CH-0241</strain>
    </source>
</reference>
<comment type="caution">
    <text evidence="4">The sequence shown here is derived from an EMBL/GenBank/DDBJ whole genome shotgun (WGS) entry which is preliminary data.</text>
</comment>
<evidence type="ECO:0000256" key="1">
    <source>
        <dbReference type="ARBA" id="ARBA00023002"/>
    </source>
</evidence>
<dbReference type="SUPFAM" id="SSF51735">
    <property type="entry name" value="NAD(P)-binding Rossmann-fold domains"/>
    <property type="match status" value="1"/>
</dbReference>
<dbReference type="PANTHER" id="PTHR10366:SF562">
    <property type="entry name" value="ALDEHYDE REDUCTASE II (AFU_ORTHOLOGUE AFUA_1G11360)"/>
    <property type="match status" value="1"/>
</dbReference>
<comment type="similarity">
    <text evidence="2">Belongs to the NAD(P)-dependent epimerase/dehydratase family. Dihydroflavonol-4-reductase subfamily.</text>
</comment>
<dbReference type="GO" id="GO:0016616">
    <property type="term" value="F:oxidoreductase activity, acting on the CH-OH group of donors, NAD or NADP as acceptor"/>
    <property type="evidence" value="ECO:0007669"/>
    <property type="project" value="TreeGrafter"/>
</dbReference>
<evidence type="ECO:0000313" key="5">
    <source>
        <dbReference type="Proteomes" id="UP000777438"/>
    </source>
</evidence>
<dbReference type="PANTHER" id="PTHR10366">
    <property type="entry name" value="NAD DEPENDENT EPIMERASE/DEHYDRATASE"/>
    <property type="match status" value="1"/>
</dbReference>
<dbReference type="InterPro" id="IPR001509">
    <property type="entry name" value="Epimerase_deHydtase"/>
</dbReference>
<feature type="domain" description="NAD-dependent epimerase/dehydratase" evidence="3">
    <location>
        <begin position="15"/>
        <end position="238"/>
    </location>
</feature>
<keyword evidence="1" id="KW-0560">Oxidoreductase</keyword>
<dbReference type="Gene3D" id="3.40.50.720">
    <property type="entry name" value="NAD(P)-binding Rossmann-like Domain"/>
    <property type="match status" value="1"/>
</dbReference>
<protein>
    <recommendedName>
        <fullName evidence="3">NAD-dependent epimerase/dehydratase domain-containing protein</fullName>
    </recommendedName>
</protein>
<dbReference type="Proteomes" id="UP000777438">
    <property type="component" value="Unassembled WGS sequence"/>
</dbReference>
<evidence type="ECO:0000259" key="3">
    <source>
        <dbReference type="Pfam" id="PF01370"/>
    </source>
</evidence>
<dbReference type="AlphaFoldDB" id="A0A9P8VQG7"/>
<keyword evidence="5" id="KW-1185">Reference proteome</keyword>
<dbReference type="Pfam" id="PF01370">
    <property type="entry name" value="Epimerase"/>
    <property type="match status" value="1"/>
</dbReference>
<accession>A0A9P8VQG7</accession>
<evidence type="ECO:0000313" key="4">
    <source>
        <dbReference type="EMBL" id="KAH6866194.1"/>
    </source>
</evidence>
<organism evidence="4 5">
    <name type="scientific">Thelonectria olida</name>
    <dbReference type="NCBI Taxonomy" id="1576542"/>
    <lineage>
        <taxon>Eukaryota</taxon>
        <taxon>Fungi</taxon>
        <taxon>Dikarya</taxon>
        <taxon>Ascomycota</taxon>
        <taxon>Pezizomycotina</taxon>
        <taxon>Sordariomycetes</taxon>
        <taxon>Hypocreomycetidae</taxon>
        <taxon>Hypocreales</taxon>
        <taxon>Nectriaceae</taxon>
        <taxon>Thelonectria</taxon>
    </lineage>
</organism>
<dbReference type="InterPro" id="IPR050425">
    <property type="entry name" value="NAD(P)_dehydrat-like"/>
</dbReference>
<gene>
    <name evidence="4" type="ORF">B0T10DRAFT_611953</name>
</gene>